<gene>
    <name evidence="2" type="ORF">ET445_10200</name>
</gene>
<organism evidence="2 3">
    <name type="scientific">Agromyces protaetiae</name>
    <dbReference type="NCBI Taxonomy" id="2509455"/>
    <lineage>
        <taxon>Bacteria</taxon>
        <taxon>Bacillati</taxon>
        <taxon>Actinomycetota</taxon>
        <taxon>Actinomycetes</taxon>
        <taxon>Micrococcales</taxon>
        <taxon>Microbacteriaceae</taxon>
        <taxon>Agromyces</taxon>
    </lineage>
</organism>
<accession>A0A4P6FI67</accession>
<dbReference type="OrthoDB" id="3826566at2"/>
<dbReference type="InterPro" id="IPR012495">
    <property type="entry name" value="TadE-like_dom"/>
</dbReference>
<dbReference type="EMBL" id="CP035491">
    <property type="protein sequence ID" value="QAY73657.1"/>
    <property type="molecule type" value="Genomic_DNA"/>
</dbReference>
<keyword evidence="3" id="KW-1185">Reference proteome</keyword>
<evidence type="ECO:0000313" key="3">
    <source>
        <dbReference type="Proteomes" id="UP000291259"/>
    </source>
</evidence>
<protein>
    <submittedName>
        <fullName evidence="2">Pilus assembly protein</fullName>
    </submittedName>
</protein>
<feature type="domain" description="TadE-like" evidence="1">
    <location>
        <begin position="1"/>
        <end position="35"/>
    </location>
</feature>
<evidence type="ECO:0000259" key="1">
    <source>
        <dbReference type="Pfam" id="PF07811"/>
    </source>
</evidence>
<dbReference type="Pfam" id="PF07811">
    <property type="entry name" value="TadE"/>
    <property type="match status" value="1"/>
</dbReference>
<dbReference type="KEGG" id="agf:ET445_10200"/>
<proteinExistence type="predicted"/>
<evidence type="ECO:0000313" key="2">
    <source>
        <dbReference type="EMBL" id="QAY73657.1"/>
    </source>
</evidence>
<name>A0A4P6FI67_9MICO</name>
<reference evidence="2 3" key="1">
    <citation type="submission" date="2019-01" db="EMBL/GenBank/DDBJ databases">
        <title>Genome sequencing of strain FW100M-8.</title>
        <authorList>
            <person name="Heo J."/>
            <person name="Kim S.-J."/>
            <person name="Kim J.-S."/>
            <person name="Hong S.-B."/>
            <person name="Kwon S.-W."/>
        </authorList>
    </citation>
    <scope>NUCLEOTIDE SEQUENCE [LARGE SCALE GENOMIC DNA]</scope>
    <source>
        <strain evidence="2 3">FW100M-8</strain>
    </source>
</reference>
<dbReference type="AlphaFoldDB" id="A0A4P6FI67"/>
<dbReference type="Proteomes" id="UP000291259">
    <property type="component" value="Chromosome"/>
</dbReference>
<dbReference type="RefSeq" id="WP_129191134.1">
    <property type="nucleotide sequence ID" value="NZ_CP035491.1"/>
</dbReference>
<sequence length="112" mass="11234">MVAALLTTLVLAVLQFALALHVRTTLLDAAAEGARYAALAGTTDAEGAQRTVELVSTALSPGYASDVHATRTEVGGVPVVAVTVRAALPVFGLIGIDGGLEVTGHAAIEALD</sequence>